<evidence type="ECO:0000256" key="2">
    <source>
        <dbReference type="ARBA" id="ARBA00023043"/>
    </source>
</evidence>
<accession>A0AA48QVS6</accession>
<dbReference type="PROSITE" id="PS50297">
    <property type="entry name" value="ANK_REP_REGION"/>
    <property type="match status" value="2"/>
</dbReference>
<evidence type="ECO:0008006" key="7">
    <source>
        <dbReference type="Google" id="ProtNLM"/>
    </source>
</evidence>
<dbReference type="PROSITE" id="PS50088">
    <property type="entry name" value="ANK_REPEAT"/>
    <property type="match status" value="2"/>
</dbReference>
<protein>
    <recommendedName>
        <fullName evidence="7">Ankyrin</fullName>
    </recommendedName>
</protein>
<keyword evidence="6" id="KW-1185">Reference proteome</keyword>
<dbReference type="SMART" id="SM00248">
    <property type="entry name" value="ANK"/>
    <property type="match status" value="2"/>
</dbReference>
<feature type="repeat" description="ANK" evidence="3">
    <location>
        <begin position="66"/>
        <end position="98"/>
    </location>
</feature>
<evidence type="ECO:0000313" key="5">
    <source>
        <dbReference type="EMBL" id="BEI91472.1"/>
    </source>
</evidence>
<dbReference type="PANTHER" id="PTHR24171">
    <property type="entry name" value="ANKYRIN REPEAT DOMAIN-CONTAINING PROTEIN 39-RELATED"/>
    <property type="match status" value="1"/>
</dbReference>
<dbReference type="SUPFAM" id="SSF48403">
    <property type="entry name" value="Ankyrin repeat"/>
    <property type="match status" value="1"/>
</dbReference>
<dbReference type="GeneID" id="85495342"/>
<dbReference type="InterPro" id="IPR002110">
    <property type="entry name" value="Ankyrin_rpt"/>
</dbReference>
<evidence type="ECO:0000313" key="6">
    <source>
        <dbReference type="Proteomes" id="UP001233271"/>
    </source>
</evidence>
<organism evidence="5 6">
    <name type="scientific">Cutaneotrichosporon cavernicola</name>
    <dbReference type="NCBI Taxonomy" id="279322"/>
    <lineage>
        <taxon>Eukaryota</taxon>
        <taxon>Fungi</taxon>
        <taxon>Dikarya</taxon>
        <taxon>Basidiomycota</taxon>
        <taxon>Agaricomycotina</taxon>
        <taxon>Tremellomycetes</taxon>
        <taxon>Trichosporonales</taxon>
        <taxon>Trichosporonaceae</taxon>
        <taxon>Cutaneotrichosporon</taxon>
    </lineage>
</organism>
<keyword evidence="2 3" id="KW-0040">ANK repeat</keyword>
<dbReference type="EMBL" id="AP028215">
    <property type="protein sequence ID" value="BEI91472.1"/>
    <property type="molecule type" value="Genomic_DNA"/>
</dbReference>
<name>A0AA48QVS6_9TREE</name>
<evidence type="ECO:0000256" key="4">
    <source>
        <dbReference type="SAM" id="MobiDB-lite"/>
    </source>
</evidence>
<dbReference type="RefSeq" id="XP_060456737.1">
    <property type="nucleotide sequence ID" value="XM_060600110.1"/>
</dbReference>
<feature type="repeat" description="ANK" evidence="3">
    <location>
        <begin position="99"/>
        <end position="131"/>
    </location>
</feature>
<feature type="region of interest" description="Disordered" evidence="4">
    <location>
        <begin position="1"/>
        <end position="29"/>
    </location>
</feature>
<proteinExistence type="predicted"/>
<evidence type="ECO:0000256" key="1">
    <source>
        <dbReference type="ARBA" id="ARBA00022737"/>
    </source>
</evidence>
<keyword evidence="1" id="KW-0677">Repeat</keyword>
<dbReference type="Pfam" id="PF12796">
    <property type="entry name" value="Ank_2"/>
    <property type="match status" value="1"/>
</dbReference>
<sequence length="152" mass="15681">MSPDPTSTTEPTSSTGTAPPAPPSASTLPPEALSLASKLFDFARAGDPTLLEYIGAGIPPNLTNASGDTLLMLAAYHGHADLVKSLLSKGADPNAVNGKGQAPIAGAVFKKHDEVVKVLFEAGADVSAGHPNARDCAVMFRREDLVELFNSK</sequence>
<dbReference type="InterPro" id="IPR036770">
    <property type="entry name" value="Ankyrin_rpt-contain_sf"/>
</dbReference>
<evidence type="ECO:0000256" key="3">
    <source>
        <dbReference type="PROSITE-ProRule" id="PRU00023"/>
    </source>
</evidence>
<dbReference type="Proteomes" id="UP001233271">
    <property type="component" value="Chromosome 4"/>
</dbReference>
<dbReference type="KEGG" id="ccac:CcaHIS019_0402920"/>
<reference evidence="5" key="1">
    <citation type="journal article" date="2023" name="BMC Genomics">
        <title>Chromosome-level genome assemblies of Cutaneotrichosporon spp. (Trichosporonales, Basidiomycota) reveal imbalanced evolution between nucleotide sequences and chromosome synteny.</title>
        <authorList>
            <person name="Kobayashi Y."/>
            <person name="Kayamori A."/>
            <person name="Aoki K."/>
            <person name="Shiwa Y."/>
            <person name="Matsutani M."/>
            <person name="Fujita N."/>
            <person name="Sugita T."/>
            <person name="Iwasaki W."/>
            <person name="Tanaka N."/>
            <person name="Takashima M."/>
        </authorList>
    </citation>
    <scope>NUCLEOTIDE SEQUENCE</scope>
    <source>
        <strain evidence="5">HIS019</strain>
    </source>
</reference>
<dbReference type="PRINTS" id="PR01415">
    <property type="entry name" value="ANKYRIN"/>
</dbReference>
<dbReference type="Gene3D" id="1.25.40.20">
    <property type="entry name" value="Ankyrin repeat-containing domain"/>
    <property type="match status" value="1"/>
</dbReference>
<dbReference type="AlphaFoldDB" id="A0AA48QVS6"/>
<gene>
    <name evidence="5" type="ORF">CcaverHIS019_0402920</name>
</gene>